<accession>A0A9P7JB17</accession>
<sequence length="71" mass="8182">MTRTFFTDKACFQSDLTLIRRQYINGPNYSRTHEAWVEKQGRNAKAGIKELEEDAVSKGLNKGEGHKVFYT</sequence>
<comment type="caution">
    <text evidence="1">The sequence shown here is derived from an EMBL/GenBank/DDBJ whole genome shotgun (WGS) entry which is preliminary data.</text>
</comment>
<proteinExistence type="predicted"/>
<dbReference type="Proteomes" id="UP000807769">
    <property type="component" value="Unassembled WGS sequence"/>
</dbReference>
<keyword evidence="2" id="KW-1185">Reference proteome</keyword>
<dbReference type="GeneID" id="64634608"/>
<dbReference type="AlphaFoldDB" id="A0A9P7JB17"/>
<protein>
    <submittedName>
        <fullName evidence="1">Uncharacterized protein</fullName>
    </submittedName>
</protein>
<organism evidence="1 2">
    <name type="scientific">Suillus subaureus</name>
    <dbReference type="NCBI Taxonomy" id="48587"/>
    <lineage>
        <taxon>Eukaryota</taxon>
        <taxon>Fungi</taxon>
        <taxon>Dikarya</taxon>
        <taxon>Basidiomycota</taxon>
        <taxon>Agaricomycotina</taxon>
        <taxon>Agaricomycetes</taxon>
        <taxon>Agaricomycetidae</taxon>
        <taxon>Boletales</taxon>
        <taxon>Suillineae</taxon>
        <taxon>Suillaceae</taxon>
        <taxon>Suillus</taxon>
    </lineage>
</organism>
<evidence type="ECO:0000313" key="1">
    <source>
        <dbReference type="EMBL" id="KAG1812063.1"/>
    </source>
</evidence>
<evidence type="ECO:0000313" key="2">
    <source>
        <dbReference type="Proteomes" id="UP000807769"/>
    </source>
</evidence>
<reference evidence="1" key="1">
    <citation type="journal article" date="2020" name="New Phytol.">
        <title>Comparative genomics reveals dynamic genome evolution in host specialist ectomycorrhizal fungi.</title>
        <authorList>
            <person name="Lofgren L.A."/>
            <person name="Nguyen N.H."/>
            <person name="Vilgalys R."/>
            <person name="Ruytinx J."/>
            <person name="Liao H.L."/>
            <person name="Branco S."/>
            <person name="Kuo A."/>
            <person name="LaButti K."/>
            <person name="Lipzen A."/>
            <person name="Andreopoulos W."/>
            <person name="Pangilinan J."/>
            <person name="Riley R."/>
            <person name="Hundley H."/>
            <person name="Na H."/>
            <person name="Barry K."/>
            <person name="Grigoriev I.V."/>
            <person name="Stajich J.E."/>
            <person name="Kennedy P.G."/>
        </authorList>
    </citation>
    <scope>NUCLEOTIDE SEQUENCE</scope>
    <source>
        <strain evidence="1">MN1</strain>
    </source>
</reference>
<dbReference type="EMBL" id="JABBWG010000027">
    <property type="protein sequence ID" value="KAG1812063.1"/>
    <property type="molecule type" value="Genomic_DNA"/>
</dbReference>
<name>A0A9P7JB17_9AGAM</name>
<dbReference type="RefSeq" id="XP_041190345.1">
    <property type="nucleotide sequence ID" value="XM_041340592.1"/>
</dbReference>
<dbReference type="OrthoDB" id="506498at2759"/>
<gene>
    <name evidence="1" type="ORF">BJ212DRAFT_1483254</name>
</gene>